<proteinExistence type="predicted"/>
<protein>
    <recommendedName>
        <fullName evidence="3">Cytidylyltransferase</fullName>
    </recommendedName>
</protein>
<dbReference type="Pfam" id="PF02348">
    <property type="entry name" value="CTP_transf_3"/>
    <property type="match status" value="1"/>
</dbReference>
<comment type="caution">
    <text evidence="1">The sequence shown here is derived from an EMBL/GenBank/DDBJ whole genome shotgun (WGS) entry which is preliminary data.</text>
</comment>
<dbReference type="GO" id="GO:0008781">
    <property type="term" value="F:N-acylneuraminate cytidylyltransferase activity"/>
    <property type="evidence" value="ECO:0007669"/>
    <property type="project" value="TreeGrafter"/>
</dbReference>
<dbReference type="InterPro" id="IPR050793">
    <property type="entry name" value="CMP-NeuNAc_synthase"/>
</dbReference>
<dbReference type="SUPFAM" id="SSF53448">
    <property type="entry name" value="Nucleotide-diphospho-sugar transferases"/>
    <property type="match status" value="1"/>
</dbReference>
<organism evidence="1 2">
    <name type="scientific">Pararhodospirillum oryzae</name>
    <dbReference type="NCBI Taxonomy" id="478448"/>
    <lineage>
        <taxon>Bacteria</taxon>
        <taxon>Pseudomonadati</taxon>
        <taxon>Pseudomonadota</taxon>
        <taxon>Alphaproteobacteria</taxon>
        <taxon>Rhodospirillales</taxon>
        <taxon>Rhodospirillaceae</taxon>
        <taxon>Pararhodospirillum</taxon>
    </lineage>
</organism>
<dbReference type="OrthoDB" id="9805604at2"/>
<reference evidence="1 2" key="1">
    <citation type="submission" date="2019-07" db="EMBL/GenBank/DDBJ databases">
        <title>Whole genome shotgun sequence of Rhodospirillum oryzae NBRC 107573.</title>
        <authorList>
            <person name="Hosoyama A."/>
            <person name="Uohara A."/>
            <person name="Ohji S."/>
            <person name="Ichikawa N."/>
        </authorList>
    </citation>
    <scope>NUCLEOTIDE SEQUENCE [LARGE SCALE GENOMIC DNA]</scope>
    <source>
        <strain evidence="1 2">NBRC 107573</strain>
    </source>
</reference>
<evidence type="ECO:0000313" key="2">
    <source>
        <dbReference type="Proteomes" id="UP000321567"/>
    </source>
</evidence>
<dbReference type="PANTHER" id="PTHR21485:SF3">
    <property type="entry name" value="N-ACYLNEURAMINATE CYTIDYLYLTRANSFERASE"/>
    <property type="match status" value="1"/>
</dbReference>
<keyword evidence="2" id="KW-1185">Reference proteome</keyword>
<dbReference type="InterPro" id="IPR003329">
    <property type="entry name" value="Cytidylyl_trans"/>
</dbReference>
<dbReference type="InterPro" id="IPR029044">
    <property type="entry name" value="Nucleotide-diphossugar_trans"/>
</dbReference>
<dbReference type="PANTHER" id="PTHR21485">
    <property type="entry name" value="HAD SUPERFAMILY MEMBERS CMAS AND KDSC"/>
    <property type="match status" value="1"/>
</dbReference>
<name>A0A512H9N8_9PROT</name>
<gene>
    <name evidence="1" type="ORF">ROR02_23070</name>
</gene>
<accession>A0A512H9N8</accession>
<sequence>MIAALLLGRKGSQGFPGKNLAPLLGRPLSWYPMRAALDAPEVGGVYLSTDDEQLKTLARANGVEVIDRPPHLATNAALAEDAYVHGRDEIVRRTGQPLELLVCLFCNAPTVNPAQISEAIAALRQNPDLDSAITVSRYNMWSPLRARRIGSDGLVHPFVDFEALGDPTTFSCDRDSQGDAWFADVALTVIRPGNLDHLEEGVSPQRWMGKNIHPIYNEAGLDIDYPWQMGQLEWWLKAHGWKEA</sequence>
<dbReference type="AlphaFoldDB" id="A0A512H9N8"/>
<dbReference type="RefSeq" id="WP_147164192.1">
    <property type="nucleotide sequence ID" value="NZ_BJZO01000064.1"/>
</dbReference>
<evidence type="ECO:0008006" key="3">
    <source>
        <dbReference type="Google" id="ProtNLM"/>
    </source>
</evidence>
<dbReference type="Proteomes" id="UP000321567">
    <property type="component" value="Unassembled WGS sequence"/>
</dbReference>
<evidence type="ECO:0000313" key="1">
    <source>
        <dbReference type="EMBL" id="GEO82176.1"/>
    </source>
</evidence>
<dbReference type="EMBL" id="BJZO01000064">
    <property type="protein sequence ID" value="GEO82176.1"/>
    <property type="molecule type" value="Genomic_DNA"/>
</dbReference>
<dbReference type="Gene3D" id="3.90.550.10">
    <property type="entry name" value="Spore Coat Polysaccharide Biosynthesis Protein SpsA, Chain A"/>
    <property type="match status" value="1"/>
</dbReference>